<evidence type="ECO:0000313" key="12">
    <source>
        <dbReference type="EMBL" id="KAJ3080745.1"/>
    </source>
</evidence>
<keyword evidence="2" id="KW-0963">Cytoplasm</keyword>
<dbReference type="Gene3D" id="3.80.10.10">
    <property type="entry name" value="Ribonuclease Inhibitor"/>
    <property type="match status" value="1"/>
</dbReference>
<evidence type="ECO:0000256" key="8">
    <source>
        <dbReference type="ARBA" id="ARBA00023212"/>
    </source>
</evidence>
<keyword evidence="9" id="KW-0966">Cell projection</keyword>
<comment type="subcellular location">
    <subcellularLocation>
        <location evidence="1">Cytoplasm</location>
        <location evidence="1">Cytoskeleton</location>
        <location evidence="1">Cilium axoneme</location>
    </subcellularLocation>
</comment>
<dbReference type="InterPro" id="IPR025875">
    <property type="entry name" value="Leu-rich_rpt_4"/>
</dbReference>
<keyword evidence="7" id="KW-0505">Motor protein</keyword>
<comment type="caution">
    <text evidence="12">The sequence shown here is derived from an EMBL/GenBank/DDBJ whole genome shotgun (WGS) entry which is preliminary data.</text>
</comment>
<protein>
    <recommendedName>
        <fullName evidence="11">Dynein axonemal light chain 1</fullName>
    </recommendedName>
</protein>
<dbReference type="PROSITE" id="PS51450">
    <property type="entry name" value="LRR"/>
    <property type="match status" value="3"/>
</dbReference>
<organism evidence="12 13">
    <name type="scientific">Physocladia obscura</name>
    <dbReference type="NCBI Taxonomy" id="109957"/>
    <lineage>
        <taxon>Eukaryota</taxon>
        <taxon>Fungi</taxon>
        <taxon>Fungi incertae sedis</taxon>
        <taxon>Chytridiomycota</taxon>
        <taxon>Chytridiomycota incertae sedis</taxon>
        <taxon>Chytridiomycetes</taxon>
        <taxon>Chytridiales</taxon>
        <taxon>Chytriomycetaceae</taxon>
        <taxon>Physocladia</taxon>
    </lineage>
</organism>
<evidence type="ECO:0000256" key="3">
    <source>
        <dbReference type="ARBA" id="ARBA00022614"/>
    </source>
</evidence>
<dbReference type="Proteomes" id="UP001211907">
    <property type="component" value="Unassembled WGS sequence"/>
</dbReference>
<dbReference type="InterPro" id="IPR032675">
    <property type="entry name" value="LRR_dom_sf"/>
</dbReference>
<keyword evidence="4" id="KW-0493">Microtubule</keyword>
<dbReference type="PANTHER" id="PTHR15454:SF73">
    <property type="entry name" value="DYNEIN AXONEMAL LIGHT CHAIN 1"/>
    <property type="match status" value="1"/>
</dbReference>
<gene>
    <name evidence="12" type="primary">DNAL1</name>
    <name evidence="12" type="ORF">HK100_010061</name>
</gene>
<evidence type="ECO:0000256" key="1">
    <source>
        <dbReference type="ARBA" id="ARBA00004430"/>
    </source>
</evidence>
<accession>A0AAD5SM48</accession>
<keyword evidence="8" id="KW-0206">Cytoskeleton</keyword>
<evidence type="ECO:0000256" key="9">
    <source>
        <dbReference type="ARBA" id="ARBA00023273"/>
    </source>
</evidence>
<dbReference type="GO" id="GO:0030286">
    <property type="term" value="C:dynein complex"/>
    <property type="evidence" value="ECO:0007669"/>
    <property type="project" value="UniProtKB-KW"/>
</dbReference>
<evidence type="ECO:0000256" key="4">
    <source>
        <dbReference type="ARBA" id="ARBA00022701"/>
    </source>
</evidence>
<keyword evidence="5" id="KW-0677">Repeat</keyword>
<keyword evidence="13" id="KW-1185">Reference proteome</keyword>
<dbReference type="SMART" id="SM00365">
    <property type="entry name" value="LRR_SD22"/>
    <property type="match status" value="3"/>
</dbReference>
<dbReference type="GO" id="GO:0005930">
    <property type="term" value="C:axoneme"/>
    <property type="evidence" value="ECO:0007669"/>
    <property type="project" value="UniProtKB-SubCell"/>
</dbReference>
<evidence type="ECO:0000313" key="13">
    <source>
        <dbReference type="Proteomes" id="UP001211907"/>
    </source>
</evidence>
<sequence>NLKILSLGRNYIKKIEGLDAVSDTLEELWISYNNVERLNGIECCKKLKVLYASNNKIKAWDGVTCLQSLPALEECLLMGNPIEEKCTSDGNWISEMSKKFPTLKKLDGKMIIRDDAVDEDEKI</sequence>
<keyword evidence="3" id="KW-0433">Leucine-rich repeat</keyword>
<evidence type="ECO:0000256" key="5">
    <source>
        <dbReference type="ARBA" id="ARBA00022737"/>
    </source>
</evidence>
<evidence type="ECO:0000256" key="7">
    <source>
        <dbReference type="ARBA" id="ARBA00023175"/>
    </source>
</evidence>
<evidence type="ECO:0000256" key="6">
    <source>
        <dbReference type="ARBA" id="ARBA00023017"/>
    </source>
</evidence>
<reference evidence="12" key="1">
    <citation type="submission" date="2020-05" db="EMBL/GenBank/DDBJ databases">
        <title>Phylogenomic resolution of chytrid fungi.</title>
        <authorList>
            <person name="Stajich J.E."/>
            <person name="Amses K."/>
            <person name="Simmons R."/>
            <person name="Seto K."/>
            <person name="Myers J."/>
            <person name="Bonds A."/>
            <person name="Quandt C.A."/>
            <person name="Barry K."/>
            <person name="Liu P."/>
            <person name="Grigoriev I."/>
            <person name="Longcore J.E."/>
            <person name="James T.Y."/>
        </authorList>
    </citation>
    <scope>NUCLEOTIDE SEQUENCE</scope>
    <source>
        <strain evidence="12">JEL0513</strain>
    </source>
</reference>
<dbReference type="Pfam" id="PF12799">
    <property type="entry name" value="LRR_4"/>
    <property type="match status" value="1"/>
</dbReference>
<dbReference type="SUPFAM" id="SSF52058">
    <property type="entry name" value="L domain-like"/>
    <property type="match status" value="1"/>
</dbReference>
<proteinExistence type="inferred from homology"/>
<evidence type="ECO:0000256" key="11">
    <source>
        <dbReference type="ARBA" id="ARBA00049760"/>
    </source>
</evidence>
<dbReference type="PANTHER" id="PTHR15454">
    <property type="entry name" value="NISCHARIN RELATED"/>
    <property type="match status" value="1"/>
</dbReference>
<dbReference type="InterPro" id="IPR001611">
    <property type="entry name" value="Leu-rich_rpt"/>
</dbReference>
<name>A0AAD5SM48_9FUNG</name>
<dbReference type="AlphaFoldDB" id="A0AAD5SM48"/>
<evidence type="ECO:0000256" key="10">
    <source>
        <dbReference type="ARBA" id="ARBA00049659"/>
    </source>
</evidence>
<evidence type="ECO:0000256" key="2">
    <source>
        <dbReference type="ARBA" id="ARBA00022490"/>
    </source>
</evidence>
<keyword evidence="6" id="KW-0243">Dynein</keyword>
<dbReference type="GO" id="GO:0005874">
    <property type="term" value="C:microtubule"/>
    <property type="evidence" value="ECO:0007669"/>
    <property type="project" value="UniProtKB-KW"/>
</dbReference>
<dbReference type="EMBL" id="JADGJH010005398">
    <property type="protein sequence ID" value="KAJ3080745.1"/>
    <property type="molecule type" value="Genomic_DNA"/>
</dbReference>
<comment type="similarity">
    <text evidence="10">Belongs to the dynein light chain LC1-type family.</text>
</comment>
<feature type="non-terminal residue" evidence="12">
    <location>
        <position position="1"/>
    </location>
</feature>